<evidence type="ECO:0000313" key="12">
    <source>
        <dbReference type="EMBL" id="WMM95480.1"/>
    </source>
</evidence>
<dbReference type="InterPro" id="IPR036397">
    <property type="entry name" value="RNaseH_sf"/>
</dbReference>
<dbReference type="InterPro" id="IPR012337">
    <property type="entry name" value="RNaseH-like_sf"/>
</dbReference>
<dbReference type="EC" id="2.7.7.7" evidence="2"/>
<dbReference type="SUPFAM" id="SSF56672">
    <property type="entry name" value="DNA/RNA polymerases"/>
    <property type="match status" value="1"/>
</dbReference>
<evidence type="ECO:0000313" key="13">
    <source>
        <dbReference type="Proteomes" id="UP001304490"/>
    </source>
</evidence>
<evidence type="ECO:0000256" key="4">
    <source>
        <dbReference type="ARBA" id="ARBA00022679"/>
    </source>
</evidence>
<keyword evidence="8" id="KW-1194">Viral DNA replication</keyword>
<keyword evidence="6" id="KW-0235">DNA replication</keyword>
<sequence>MGHQTFNELVERDSMKRILFDIETNGLLDELDVCHSLVLIDMDTEEVLNCADQEGYVSIADGLTYLENAELLAGHNIQGFDFPALEKLYGFAYAGEIHDTLLMSRLVWPDLKNNDFNYIKKPQGAEFPRHLIGSHGLKAWGLRLGNHKDEYDGGWAEWSEEMQSYCVQDCRANLTFYNFIMSKKPSAQSVKLEHDFAHVIRKQEKHGFHFNEAEAHKLLAKLQGRQAELEVELQAAFEPWEVREPFVPKANNKTRGYVKGVKTYKVKEIVFNPASRDHIADRLQKLRGWTPVAFTDQGKPKVDESVLAELEYPEAKLLNEYLMLNKRIGQLAVGQNAWLKMVKNGKIHGQVNTNGAATGRCTHNRPNVAQTPSVGAPYGTECRSLFHAPAGYSLVGADLSGLELRCLAHMMARYDDGAYADVVVNGDIHSVNQAAAGLPNRNNAKTFIYGFLYGAGPAKIGSIVGGSEKEGKQLINKFMKATPAIKELRLAIAAAVKKNGHLRGLDGRVLQVRSEHAALNTLLQSAGAVLAKQATVFLYENLTDKGYKWGEDYAQVAHVHDEVQLIARKEIADDIGSEAVKSFQLAGEHFKFRCPITGEYKVGDHWADTH</sequence>
<evidence type="ECO:0000256" key="2">
    <source>
        <dbReference type="ARBA" id="ARBA00012417"/>
    </source>
</evidence>
<dbReference type="PANTHER" id="PTHR10133">
    <property type="entry name" value="DNA POLYMERASE I"/>
    <property type="match status" value="1"/>
</dbReference>
<keyword evidence="5" id="KW-0548">Nucleotidyltransferase</keyword>
<evidence type="ECO:0000256" key="1">
    <source>
        <dbReference type="ARBA" id="ARBA00007705"/>
    </source>
</evidence>
<keyword evidence="4" id="KW-0808">Transferase</keyword>
<evidence type="ECO:0000259" key="11">
    <source>
        <dbReference type="SMART" id="SM00482"/>
    </source>
</evidence>
<reference evidence="12 13" key="1">
    <citation type="submission" date="2023-08" db="EMBL/GenBank/DDBJ databases">
        <authorList>
            <person name="Du S."/>
            <person name="Wu Z."/>
            <person name="Wu Y."/>
            <person name="Yang M."/>
            <person name="Shao J."/>
            <person name="Liu H."/>
            <person name="Zhao Y."/>
            <person name="Zhang Z."/>
        </authorList>
    </citation>
    <scope>NUCLEOTIDE SEQUENCE [LARGE SCALE GENOMIC DNA]</scope>
</reference>
<dbReference type="InterPro" id="IPR001098">
    <property type="entry name" value="DNA-dir_DNA_pol_A_palm_dom"/>
</dbReference>
<dbReference type="Proteomes" id="UP001304490">
    <property type="component" value="Segment"/>
</dbReference>
<proteinExistence type="inferred from homology"/>
<dbReference type="Gene3D" id="3.30.420.10">
    <property type="entry name" value="Ribonuclease H-like superfamily/Ribonuclease H"/>
    <property type="match status" value="1"/>
</dbReference>
<comment type="catalytic activity">
    <reaction evidence="10">
        <text>DNA(n) + a 2'-deoxyribonucleoside 5'-triphosphate = DNA(n+1) + diphosphate</text>
        <dbReference type="Rhea" id="RHEA:22508"/>
        <dbReference type="Rhea" id="RHEA-COMP:17339"/>
        <dbReference type="Rhea" id="RHEA-COMP:17340"/>
        <dbReference type="ChEBI" id="CHEBI:33019"/>
        <dbReference type="ChEBI" id="CHEBI:61560"/>
        <dbReference type="ChEBI" id="CHEBI:173112"/>
        <dbReference type="EC" id="2.7.7.7"/>
    </reaction>
</comment>
<dbReference type="EMBL" id="OR420746">
    <property type="protein sequence ID" value="WMM95480.1"/>
    <property type="molecule type" value="Genomic_DNA"/>
</dbReference>
<dbReference type="InterPro" id="IPR043502">
    <property type="entry name" value="DNA/RNA_pol_sf"/>
</dbReference>
<evidence type="ECO:0000256" key="8">
    <source>
        <dbReference type="ARBA" id="ARBA00023109"/>
    </source>
</evidence>
<comment type="similarity">
    <text evidence="1">Belongs to the DNA polymerase type-A family.</text>
</comment>
<dbReference type="GO" id="GO:0039693">
    <property type="term" value="P:viral DNA genome replication"/>
    <property type="evidence" value="ECO:0007669"/>
    <property type="project" value="UniProtKB-KW"/>
</dbReference>
<dbReference type="SMART" id="SM00482">
    <property type="entry name" value="POLAc"/>
    <property type="match status" value="1"/>
</dbReference>
<dbReference type="GO" id="GO:0006302">
    <property type="term" value="P:double-strand break repair"/>
    <property type="evidence" value="ECO:0007669"/>
    <property type="project" value="TreeGrafter"/>
</dbReference>
<accession>A0AAX3ZWB4</accession>
<dbReference type="GO" id="GO:0006261">
    <property type="term" value="P:DNA-templated DNA replication"/>
    <property type="evidence" value="ECO:0007669"/>
    <property type="project" value="InterPro"/>
</dbReference>
<name>A0AAX3ZWB4_9CAUD</name>
<dbReference type="PANTHER" id="PTHR10133:SF27">
    <property type="entry name" value="DNA POLYMERASE NU"/>
    <property type="match status" value="1"/>
</dbReference>
<dbReference type="GO" id="GO:0003887">
    <property type="term" value="F:DNA-directed DNA polymerase activity"/>
    <property type="evidence" value="ECO:0007669"/>
    <property type="project" value="UniProtKB-KW"/>
</dbReference>
<dbReference type="Pfam" id="PF00476">
    <property type="entry name" value="DNA_pol_A"/>
    <property type="match status" value="1"/>
</dbReference>
<dbReference type="InterPro" id="IPR002298">
    <property type="entry name" value="DNA_polymerase_A"/>
</dbReference>
<evidence type="ECO:0000256" key="6">
    <source>
        <dbReference type="ARBA" id="ARBA00022705"/>
    </source>
</evidence>
<dbReference type="PROSITE" id="PS00447">
    <property type="entry name" value="DNA_POLYMERASE_A"/>
    <property type="match status" value="1"/>
</dbReference>
<dbReference type="GO" id="GO:0003677">
    <property type="term" value="F:DNA binding"/>
    <property type="evidence" value="ECO:0007669"/>
    <property type="project" value="UniProtKB-KW"/>
</dbReference>
<evidence type="ECO:0000256" key="9">
    <source>
        <dbReference type="ARBA" id="ARBA00023125"/>
    </source>
</evidence>
<dbReference type="InterPro" id="IPR019760">
    <property type="entry name" value="DNA-dir_DNA_pol_A_CS"/>
</dbReference>
<organism evidence="12 13">
    <name type="scientific">Roseobacter phage CRP-227</name>
    <dbReference type="NCBI Taxonomy" id="3072847"/>
    <lineage>
        <taxon>Viruses</taxon>
        <taxon>Duplodnaviria</taxon>
        <taxon>Heunggongvirae</taxon>
        <taxon>Uroviricota</taxon>
        <taxon>Caudoviricetes</taxon>
        <taxon>Autographivirales</taxon>
        <taxon>Autographivirales incertae sedis</taxon>
        <taxon>Dynamenevirus</taxon>
        <taxon>Dynamenevirus CRP227</taxon>
    </lineage>
</organism>
<dbReference type="Gene3D" id="3.30.70.370">
    <property type="match status" value="2"/>
</dbReference>
<keyword evidence="9" id="KW-0238">DNA-binding</keyword>
<evidence type="ECO:0000256" key="10">
    <source>
        <dbReference type="ARBA" id="ARBA00049244"/>
    </source>
</evidence>
<dbReference type="PRINTS" id="PR00868">
    <property type="entry name" value="DNAPOLI"/>
</dbReference>
<evidence type="ECO:0000256" key="5">
    <source>
        <dbReference type="ARBA" id="ARBA00022695"/>
    </source>
</evidence>
<dbReference type="SUPFAM" id="SSF53098">
    <property type="entry name" value="Ribonuclease H-like"/>
    <property type="match status" value="1"/>
</dbReference>
<keyword evidence="7" id="KW-0239">DNA-directed DNA polymerase</keyword>
<dbReference type="Gene3D" id="1.20.1060.10">
    <property type="entry name" value="Taq DNA Polymerase, Chain T, domain 4"/>
    <property type="match status" value="1"/>
</dbReference>
<evidence type="ECO:0000256" key="3">
    <source>
        <dbReference type="ARBA" id="ARBA00015749"/>
    </source>
</evidence>
<evidence type="ECO:0000256" key="7">
    <source>
        <dbReference type="ARBA" id="ARBA00022932"/>
    </source>
</evidence>
<keyword evidence="13" id="KW-1185">Reference proteome</keyword>
<protein>
    <recommendedName>
        <fullName evidence="3">DNA polymerase</fullName>
        <ecNumber evidence="2">2.7.7.7</ecNumber>
    </recommendedName>
</protein>
<feature type="domain" description="DNA-directed DNA polymerase family A palm" evidence="11">
    <location>
        <begin position="379"/>
        <end position="571"/>
    </location>
</feature>
<gene>
    <name evidence="12" type="ORF">CRP227_gp17</name>
</gene>